<dbReference type="AlphaFoldDB" id="W4RZL2"/>
<evidence type="ECO:0000313" key="1">
    <source>
        <dbReference type="EMBL" id="GAE49323.1"/>
    </source>
</evidence>
<accession>W4RZL2</accession>
<dbReference type="EMBL" id="BAVB01000183">
    <property type="protein sequence ID" value="GAE49323.1"/>
    <property type="molecule type" value="Genomic_DNA"/>
</dbReference>
<gene>
    <name evidence="1" type="primary">traJ_1</name>
    <name evidence="1" type="ORF">XPU_0855</name>
</gene>
<name>W4RZL2_9XANT</name>
<evidence type="ECO:0000313" key="2">
    <source>
        <dbReference type="Proteomes" id="UP000019143"/>
    </source>
</evidence>
<dbReference type="Proteomes" id="UP000019143">
    <property type="component" value="Unassembled WGS sequence"/>
</dbReference>
<comment type="caution">
    <text evidence="1">The sequence shown here is derived from an EMBL/GenBank/DDBJ whole genome shotgun (WGS) entry which is preliminary data.</text>
</comment>
<reference evidence="1 2" key="1">
    <citation type="submission" date="2014-01" db="EMBL/GenBank/DDBJ databases">
        <title>Genome sequence and analysis of Xanthomonas arboricola pv. pruni.</title>
        <authorList>
            <person name="Fujikawa T."/>
            <person name="Nakazono-Nagaoka E."/>
        </authorList>
    </citation>
    <scope>NUCLEOTIDE SEQUENCE [LARGE SCALE GENOMIC DNA]</scope>
    <source>
        <strain evidence="2">MAFF 311562</strain>
    </source>
</reference>
<protein>
    <submittedName>
        <fullName evidence="1">Probable mobilization protein traj</fullName>
    </submittedName>
</protein>
<feature type="non-terminal residue" evidence="1">
    <location>
        <position position="55"/>
    </location>
</feature>
<proteinExistence type="predicted"/>
<organism evidence="1 2">
    <name type="scientific">Xanthomonas arboricola pv. pruni str. MAFF 311562</name>
    <dbReference type="NCBI Taxonomy" id="1414836"/>
    <lineage>
        <taxon>Bacteria</taxon>
        <taxon>Pseudomonadati</taxon>
        <taxon>Pseudomonadota</taxon>
        <taxon>Gammaproteobacteria</taxon>
        <taxon>Lysobacterales</taxon>
        <taxon>Lysobacteraceae</taxon>
        <taxon>Xanthomonas</taxon>
    </lineage>
</organism>
<sequence length="55" mass="6423">MDDKQKAQAVFAALLFTPAAAWFITAKAVYGFTPQDVRQRLPYLFKNTFELWPLW</sequence>